<dbReference type="RefSeq" id="WP_106394993.1">
    <property type="nucleotide sequence ID" value="NZ_PVNK01000254.1"/>
</dbReference>
<evidence type="ECO:0000313" key="5">
    <source>
        <dbReference type="Proteomes" id="UP000237968"/>
    </source>
</evidence>
<keyword evidence="5" id="KW-1185">Reference proteome</keyword>
<evidence type="ECO:0000256" key="1">
    <source>
        <dbReference type="ARBA" id="ARBA00023122"/>
    </source>
</evidence>
<dbReference type="PANTHER" id="PTHR43080:SF2">
    <property type="entry name" value="CBS DOMAIN-CONTAINING PROTEIN"/>
    <property type="match status" value="1"/>
</dbReference>
<accession>A0A2S9XE82</accession>
<protein>
    <submittedName>
        <fullName evidence="4">Inosine 5'-monophosphate dehydrogenase</fullName>
    </submittedName>
</protein>
<dbReference type="PANTHER" id="PTHR43080">
    <property type="entry name" value="CBS DOMAIN-CONTAINING PROTEIN CBSX3, MITOCHONDRIAL"/>
    <property type="match status" value="1"/>
</dbReference>
<dbReference type="SMART" id="SM00116">
    <property type="entry name" value="CBS"/>
    <property type="match status" value="2"/>
</dbReference>
<dbReference type="AlphaFoldDB" id="A0A2S9XE82"/>
<dbReference type="SUPFAM" id="SSF54631">
    <property type="entry name" value="CBS-domain pair"/>
    <property type="match status" value="1"/>
</dbReference>
<organism evidence="4 5">
    <name type="scientific">Enhygromyxa salina</name>
    <dbReference type="NCBI Taxonomy" id="215803"/>
    <lineage>
        <taxon>Bacteria</taxon>
        <taxon>Pseudomonadati</taxon>
        <taxon>Myxococcota</taxon>
        <taxon>Polyangia</taxon>
        <taxon>Nannocystales</taxon>
        <taxon>Nannocystaceae</taxon>
        <taxon>Enhygromyxa</taxon>
    </lineage>
</organism>
<keyword evidence="1 2" id="KW-0129">CBS domain</keyword>
<sequence length="147" mass="16784">MRISKYMTDKLITARPEDGSRTTFFRMREHDIRHIPVVNEAGALVGIVSDRDLRRPNWVDQAPDLAHVYHLDDDTKIGDLMTPSVVTVHTYDTLRKAVGLFLDHRFGCLPVLDKTETLVGIVSPLDLLRAFDEIERSTTRERKAARS</sequence>
<dbReference type="InterPro" id="IPR046342">
    <property type="entry name" value="CBS_dom_sf"/>
</dbReference>
<evidence type="ECO:0000313" key="4">
    <source>
        <dbReference type="EMBL" id="PRP91169.1"/>
    </source>
</evidence>
<dbReference type="PROSITE" id="PS51371">
    <property type="entry name" value="CBS"/>
    <property type="match status" value="2"/>
</dbReference>
<dbReference type="Proteomes" id="UP000237968">
    <property type="component" value="Unassembled WGS sequence"/>
</dbReference>
<reference evidence="4 5" key="1">
    <citation type="submission" date="2018-03" db="EMBL/GenBank/DDBJ databases">
        <title>Draft Genome Sequences of the Obligatory Marine Myxobacteria Enhygromyxa salina SWB005.</title>
        <authorList>
            <person name="Poehlein A."/>
            <person name="Moghaddam J.A."/>
            <person name="Harms H."/>
            <person name="Alanjari M."/>
            <person name="Koenig G.M."/>
            <person name="Daniel R."/>
            <person name="Schaeberle T.F."/>
        </authorList>
    </citation>
    <scope>NUCLEOTIDE SEQUENCE [LARGE SCALE GENOMIC DNA]</scope>
    <source>
        <strain evidence="4 5">SWB005</strain>
    </source>
</reference>
<comment type="caution">
    <text evidence="4">The sequence shown here is derived from an EMBL/GenBank/DDBJ whole genome shotgun (WGS) entry which is preliminary data.</text>
</comment>
<gene>
    <name evidence="4" type="ORF">ENSA5_57860</name>
</gene>
<dbReference type="InterPro" id="IPR051257">
    <property type="entry name" value="Diverse_CBS-Domain"/>
</dbReference>
<name>A0A2S9XE82_9BACT</name>
<proteinExistence type="predicted"/>
<dbReference type="Gene3D" id="3.10.580.10">
    <property type="entry name" value="CBS-domain"/>
    <property type="match status" value="1"/>
</dbReference>
<evidence type="ECO:0000259" key="3">
    <source>
        <dbReference type="PROSITE" id="PS51371"/>
    </source>
</evidence>
<feature type="domain" description="CBS" evidence="3">
    <location>
        <begin position="7"/>
        <end position="65"/>
    </location>
</feature>
<dbReference type="OrthoDB" id="9802114at2"/>
<feature type="domain" description="CBS" evidence="3">
    <location>
        <begin position="81"/>
        <end position="138"/>
    </location>
</feature>
<dbReference type="Pfam" id="PF00571">
    <property type="entry name" value="CBS"/>
    <property type="match status" value="2"/>
</dbReference>
<dbReference type="InterPro" id="IPR000644">
    <property type="entry name" value="CBS_dom"/>
</dbReference>
<dbReference type="CDD" id="cd04584">
    <property type="entry name" value="CBS_pair_AcuB_like"/>
    <property type="match status" value="1"/>
</dbReference>
<evidence type="ECO:0000256" key="2">
    <source>
        <dbReference type="PROSITE-ProRule" id="PRU00703"/>
    </source>
</evidence>
<dbReference type="EMBL" id="PVNK01000254">
    <property type="protein sequence ID" value="PRP91169.1"/>
    <property type="molecule type" value="Genomic_DNA"/>
</dbReference>